<dbReference type="InterPro" id="IPR013888">
    <property type="entry name" value="RNase_P_Rpm2_mt"/>
</dbReference>
<accession>A0A1E3P2L2</accession>
<sequence length="760" mass="87494">MPFKCFKYNYFYTSSKRYHTAAKHNATAFFDSSFNYIKQNSHLLSLESISNGARNYPNPHPANSATTNYLQFDYNSNNNILLNDDDNNSSNAAVSPATIKSNENTLIDDSLHTHLSNPITLIFPYQLQQVALAINKSNYQQILKKVPAVNVTDVLNSSAKLSPSPSLQPQSHLFNQQNQPAIQRHHLHTSALVHNKLEDIKSSPTLLNSEEQEPKFFQPITTEKIPDIELSDATFLREQSERIYVAYDQHRYRRIHSHYMAIKRNNIVPSREIYTIVLSSISKRSIDDTLDDKLSTMLNVYQDLIQHKIKPDLAIYSVVINDLLEGSIKSSLDSNISSNGADFFKIAIDIFNASNCSQVQNFDNHLIDSILIGMNLYPGVVNMDSLMNLLDKQENFNKSHIYYIGLINNCKLTNDSEKAISLYEEFKTESLTSPLLAEKQFLIYSTFISTLVSIGEITLATKFLDKLLSTIKNYEEFEPKLTMLLSSYIITLSKQNVGKALEIWSQFNSIDWIPEFSYEFYSNLLYQTQEFNDAERIYNYMVCLPKTDAKTKLNKLNLETILIDPVMINDSISRFLISAIQYDHKQYVLKVIKESFIRKTTFDMSVYPLVFYYLNNVELTTKILNLHGCLMNNGFEFLSYLTSVETTALSPQELIQTKFFQKLVQDYKLDKLENYDGFYKIFNSVFTSESPNSIETLELCASLIIEFHDLDNYYVEIPNIETREFKDELTKFFKQTVEENNLTSDNLKSETIADAIKLLF</sequence>
<reference evidence="1 2" key="1">
    <citation type="journal article" date="2016" name="Proc. Natl. Acad. Sci. U.S.A.">
        <title>Comparative genomics of biotechnologically important yeasts.</title>
        <authorList>
            <person name="Riley R."/>
            <person name="Haridas S."/>
            <person name="Wolfe K.H."/>
            <person name="Lopes M.R."/>
            <person name="Hittinger C.T."/>
            <person name="Goeker M."/>
            <person name="Salamov A.A."/>
            <person name="Wisecaver J.H."/>
            <person name="Long T.M."/>
            <person name="Calvey C.H."/>
            <person name="Aerts A.L."/>
            <person name="Barry K.W."/>
            <person name="Choi C."/>
            <person name="Clum A."/>
            <person name="Coughlan A.Y."/>
            <person name="Deshpande S."/>
            <person name="Douglass A.P."/>
            <person name="Hanson S.J."/>
            <person name="Klenk H.-P."/>
            <person name="LaButti K.M."/>
            <person name="Lapidus A."/>
            <person name="Lindquist E.A."/>
            <person name="Lipzen A.M."/>
            <person name="Meier-Kolthoff J.P."/>
            <person name="Ohm R.A."/>
            <person name="Otillar R.P."/>
            <person name="Pangilinan J.L."/>
            <person name="Peng Y."/>
            <person name="Rokas A."/>
            <person name="Rosa C.A."/>
            <person name="Scheuner C."/>
            <person name="Sibirny A.A."/>
            <person name="Slot J.C."/>
            <person name="Stielow J.B."/>
            <person name="Sun H."/>
            <person name="Kurtzman C.P."/>
            <person name="Blackwell M."/>
            <person name="Grigoriev I.V."/>
            <person name="Jeffries T.W."/>
        </authorList>
    </citation>
    <scope>NUCLEOTIDE SEQUENCE [LARGE SCALE GENOMIC DNA]</scope>
    <source>
        <strain evidence="2">ATCC 58044 / CBS 1984 / NCYC 433 / NRRL Y-366-8</strain>
    </source>
</reference>
<proteinExistence type="predicted"/>
<dbReference type="Proteomes" id="UP000094112">
    <property type="component" value="Unassembled WGS sequence"/>
</dbReference>
<dbReference type="GeneID" id="30202231"/>
<gene>
    <name evidence="1" type="ORF">WICANDRAFT_79998</name>
</gene>
<name>A0A1E3P2L2_WICAA</name>
<keyword evidence="2" id="KW-1185">Reference proteome</keyword>
<dbReference type="EMBL" id="KV454211">
    <property type="protein sequence ID" value="ODQ59490.1"/>
    <property type="molecule type" value="Genomic_DNA"/>
</dbReference>
<dbReference type="AlphaFoldDB" id="A0A1E3P2L2"/>
<dbReference type="RefSeq" id="XP_019038697.1">
    <property type="nucleotide sequence ID" value="XM_019184985.1"/>
</dbReference>
<evidence type="ECO:0000313" key="2">
    <source>
        <dbReference type="Proteomes" id="UP000094112"/>
    </source>
</evidence>
<organism evidence="1 2">
    <name type="scientific">Wickerhamomyces anomalus (strain ATCC 58044 / CBS 1984 / NCYC 433 / NRRL Y-366-8)</name>
    <name type="common">Yeast</name>
    <name type="synonym">Hansenula anomala</name>
    <dbReference type="NCBI Taxonomy" id="683960"/>
    <lineage>
        <taxon>Eukaryota</taxon>
        <taxon>Fungi</taxon>
        <taxon>Dikarya</taxon>
        <taxon>Ascomycota</taxon>
        <taxon>Saccharomycotina</taxon>
        <taxon>Saccharomycetes</taxon>
        <taxon>Phaffomycetales</taxon>
        <taxon>Wickerhamomycetaceae</taxon>
        <taxon>Wickerhamomyces</taxon>
    </lineage>
</organism>
<dbReference type="InterPro" id="IPR011990">
    <property type="entry name" value="TPR-like_helical_dom_sf"/>
</dbReference>
<dbReference type="OrthoDB" id="185373at2759"/>
<dbReference type="STRING" id="683960.A0A1E3P2L2"/>
<protein>
    <submittedName>
        <fullName evidence="1">Uncharacterized protein</fullName>
    </submittedName>
</protein>
<evidence type="ECO:0000313" key="1">
    <source>
        <dbReference type="EMBL" id="ODQ59490.1"/>
    </source>
</evidence>
<dbReference type="Pfam" id="PF08579">
    <property type="entry name" value="RPM2"/>
    <property type="match status" value="1"/>
</dbReference>
<dbReference type="Gene3D" id="1.25.40.10">
    <property type="entry name" value="Tetratricopeptide repeat domain"/>
    <property type="match status" value="1"/>
</dbReference>